<evidence type="ECO:0000259" key="1">
    <source>
        <dbReference type="Pfam" id="PF01814"/>
    </source>
</evidence>
<proteinExistence type="predicted"/>
<dbReference type="Gene3D" id="1.20.120.520">
    <property type="entry name" value="nmb1532 protein domain like"/>
    <property type="match status" value="1"/>
</dbReference>
<evidence type="ECO:0000313" key="3">
    <source>
        <dbReference type="Proteomes" id="UP001382935"/>
    </source>
</evidence>
<protein>
    <submittedName>
        <fullName evidence="2">Hemerythrin domain-containing protein</fullName>
    </submittedName>
</protein>
<gene>
    <name evidence="2" type="ORF">V6R86_09220</name>
</gene>
<feature type="domain" description="Hemerythrin-like" evidence="1">
    <location>
        <begin position="4"/>
        <end position="135"/>
    </location>
</feature>
<organism evidence="2 3">
    <name type="scientific">Sphingomonas kaistensis</name>
    <dbReference type="NCBI Taxonomy" id="298708"/>
    <lineage>
        <taxon>Bacteria</taxon>
        <taxon>Pseudomonadati</taxon>
        <taxon>Pseudomonadota</taxon>
        <taxon>Alphaproteobacteria</taxon>
        <taxon>Sphingomonadales</taxon>
        <taxon>Sphingomonadaceae</taxon>
        <taxon>Sphingomonas</taxon>
    </lineage>
</organism>
<dbReference type="RefSeq" id="WP_338503970.1">
    <property type="nucleotide sequence ID" value="NZ_CP145607.1"/>
</dbReference>
<evidence type="ECO:0000313" key="2">
    <source>
        <dbReference type="EMBL" id="WWM70849.1"/>
    </source>
</evidence>
<keyword evidence="3" id="KW-1185">Reference proteome</keyword>
<dbReference type="InterPro" id="IPR012312">
    <property type="entry name" value="Hemerythrin-like"/>
</dbReference>
<sequence>MRRTDSLRRQHDAAGSLVQKLSTAIGNYSGSADAYPIAIDLAKLTGLLRIHFAQEDRSLYPEMMASSSNEVAATAATFQREMGDIGPIFEKFVERWGTSAAIAAAFATFRIEASVLFARLADRIRRENEELYRLADEMHQPQQPRDA</sequence>
<reference evidence="2 3" key="1">
    <citation type="submission" date="2024-02" db="EMBL/GenBank/DDBJ databases">
        <title>Full genome sequence of Sphingomonas kaistensis.</title>
        <authorList>
            <person name="Poletto B.L."/>
            <person name="Silva G."/>
            <person name="Galante D."/>
            <person name="Campos K.R."/>
            <person name="Santos M.B.N."/>
            <person name="Sacchi C.T."/>
        </authorList>
    </citation>
    <scope>NUCLEOTIDE SEQUENCE [LARGE SCALE GENOMIC DNA]</scope>
    <source>
        <strain evidence="2 3">MA4R</strain>
    </source>
</reference>
<accession>A0ABZ2G378</accession>
<dbReference type="Proteomes" id="UP001382935">
    <property type="component" value="Chromosome"/>
</dbReference>
<dbReference type="EMBL" id="CP145607">
    <property type="protein sequence ID" value="WWM70849.1"/>
    <property type="molecule type" value="Genomic_DNA"/>
</dbReference>
<name>A0ABZ2G378_9SPHN</name>
<dbReference type="Pfam" id="PF01814">
    <property type="entry name" value="Hemerythrin"/>
    <property type="match status" value="1"/>
</dbReference>